<organism evidence="6 7">
    <name type="scientific">Phakopsora pachyrhizi</name>
    <name type="common">Asian soybean rust disease fungus</name>
    <dbReference type="NCBI Taxonomy" id="170000"/>
    <lineage>
        <taxon>Eukaryota</taxon>
        <taxon>Fungi</taxon>
        <taxon>Dikarya</taxon>
        <taxon>Basidiomycota</taxon>
        <taxon>Pucciniomycotina</taxon>
        <taxon>Pucciniomycetes</taxon>
        <taxon>Pucciniales</taxon>
        <taxon>Phakopsoraceae</taxon>
        <taxon>Phakopsora</taxon>
    </lineage>
</organism>
<proteinExistence type="inferred from homology"/>
<protein>
    <recommendedName>
        <fullName evidence="3">Peptide hydrolase</fullName>
        <ecNumber evidence="3">3.4.-.-</ecNumber>
    </recommendedName>
</protein>
<dbReference type="GO" id="GO:0006508">
    <property type="term" value="P:proteolysis"/>
    <property type="evidence" value="ECO:0007669"/>
    <property type="project" value="UniProtKB-KW"/>
</dbReference>
<dbReference type="InterPro" id="IPR040234">
    <property type="entry name" value="QC/QCL"/>
</dbReference>
<dbReference type="SUPFAM" id="SSF53187">
    <property type="entry name" value="Zn-dependent exopeptidases"/>
    <property type="match status" value="1"/>
</dbReference>
<evidence type="ECO:0000259" key="5">
    <source>
        <dbReference type="Pfam" id="PF04389"/>
    </source>
</evidence>
<evidence type="ECO:0000256" key="4">
    <source>
        <dbReference type="SAM" id="Phobius"/>
    </source>
</evidence>
<comment type="similarity">
    <text evidence="3">Belongs to the peptidase M28 family.</text>
</comment>
<feature type="transmembrane region" description="Helical" evidence="4">
    <location>
        <begin position="21"/>
        <end position="42"/>
    </location>
</feature>
<keyword evidence="4" id="KW-0812">Transmembrane</keyword>
<keyword evidence="3" id="KW-0378">Hydrolase</keyword>
<keyword evidence="7" id="KW-1185">Reference proteome</keyword>
<dbReference type="GO" id="GO:0008233">
    <property type="term" value="F:peptidase activity"/>
    <property type="evidence" value="ECO:0007669"/>
    <property type="project" value="UniProtKB-KW"/>
</dbReference>
<sequence>MEQRKQQGIFQRIREISIRNLLIILTVSTTLTLGVVSVLILASTRHKSHTADSSLYSHGSSIQRLIQSSQSQSDQILDFNKPESLLSKILIPRPVGSQNLSLCRSIFVDHFNRISSRIIIPSPQRDMGSENSDSNIIRLDLPSNSTSGRNISSHHKDSVSHLSHEFSTWKLQEHSFTDQTPLGPRKFTSQIFTHDPQASHRVILSAHIDSKILGDDPDRNSFIGATDSAAPVAIILSIVKALSPILDRKLLVESQGMKSDDDDRLTLQVVLLDGEEAFKEWSPTDSIYGARALAEEWSKPISQGSRSKEMKENEKMMRSIDQIKSFILLDLIGSNDTVITNHFQNTGDLYDLWQAAEERMLRETGSHPISSSGNNGTITGRKSFFVKRNSQSETFSQPIEDDHLPFQKEGVPILHLISSPFPTVWHQNSDDRTALDLRVLREWSMLGQIAMIEYLQLEKYL</sequence>
<dbReference type="GO" id="GO:0008270">
    <property type="term" value="F:zinc ion binding"/>
    <property type="evidence" value="ECO:0007669"/>
    <property type="project" value="TreeGrafter"/>
</dbReference>
<feature type="domain" description="Peptidase M28" evidence="5">
    <location>
        <begin position="194"/>
        <end position="444"/>
    </location>
</feature>
<dbReference type="EC" id="3.4.-.-" evidence="3"/>
<keyword evidence="2" id="KW-0012">Acyltransferase</keyword>
<keyword evidence="4" id="KW-1133">Transmembrane helix</keyword>
<keyword evidence="3" id="KW-0862">Zinc</keyword>
<comment type="caution">
    <text evidence="6">The sequence shown here is derived from an EMBL/GenBank/DDBJ whole genome shotgun (WGS) entry which is preliminary data.</text>
</comment>
<dbReference type="InterPro" id="IPR007484">
    <property type="entry name" value="Peptidase_M28"/>
</dbReference>
<dbReference type="AlphaFoldDB" id="A0AAV0BGW2"/>
<dbReference type="Proteomes" id="UP001153365">
    <property type="component" value="Unassembled WGS sequence"/>
</dbReference>
<evidence type="ECO:0000256" key="2">
    <source>
        <dbReference type="ARBA" id="ARBA00023315"/>
    </source>
</evidence>
<name>A0AAV0BGW2_PHAPC</name>
<dbReference type="PANTHER" id="PTHR12283:SF6">
    <property type="entry name" value="GLUTAMINYL-PEPTIDE CYCLOTRANSFERASE-RELATED"/>
    <property type="match status" value="1"/>
</dbReference>
<dbReference type="EMBL" id="CALTRL010005776">
    <property type="protein sequence ID" value="CAH7686205.1"/>
    <property type="molecule type" value="Genomic_DNA"/>
</dbReference>
<keyword evidence="3" id="KW-0479">Metal-binding</keyword>
<evidence type="ECO:0000256" key="3">
    <source>
        <dbReference type="RuleBase" id="RU361240"/>
    </source>
</evidence>
<dbReference type="Pfam" id="PF04389">
    <property type="entry name" value="Peptidase_M28"/>
    <property type="match status" value="1"/>
</dbReference>
<dbReference type="Gene3D" id="3.40.630.10">
    <property type="entry name" value="Zn peptidases"/>
    <property type="match status" value="1"/>
</dbReference>
<evidence type="ECO:0000256" key="1">
    <source>
        <dbReference type="ARBA" id="ARBA00022679"/>
    </source>
</evidence>
<dbReference type="GO" id="GO:0016603">
    <property type="term" value="F:glutaminyl-peptide cyclotransferase activity"/>
    <property type="evidence" value="ECO:0007669"/>
    <property type="project" value="TreeGrafter"/>
</dbReference>
<keyword evidence="1" id="KW-0808">Transferase</keyword>
<keyword evidence="4" id="KW-0472">Membrane</keyword>
<evidence type="ECO:0000313" key="7">
    <source>
        <dbReference type="Proteomes" id="UP001153365"/>
    </source>
</evidence>
<keyword evidence="3" id="KW-0645">Protease</keyword>
<reference evidence="6" key="1">
    <citation type="submission" date="2022-06" db="EMBL/GenBank/DDBJ databases">
        <authorList>
            <consortium name="SYNGENTA / RWTH Aachen University"/>
        </authorList>
    </citation>
    <scope>NUCLEOTIDE SEQUENCE</scope>
</reference>
<gene>
    <name evidence="6" type="ORF">PPACK8108_LOCUS20823</name>
</gene>
<accession>A0AAV0BGW2</accession>
<dbReference type="PANTHER" id="PTHR12283">
    <property type="entry name" value="GLUTAMINYL-PEPTIDE CYCLOTRANSFERASE"/>
    <property type="match status" value="1"/>
</dbReference>
<evidence type="ECO:0000313" key="6">
    <source>
        <dbReference type="EMBL" id="CAH7686205.1"/>
    </source>
</evidence>